<dbReference type="InterPro" id="IPR009389">
    <property type="entry name" value="DUF1045"/>
</dbReference>
<comment type="caution">
    <text evidence="1">The sequence shown here is derived from an EMBL/GenBank/DDBJ whole genome shotgun (WGS) entry which is preliminary data.</text>
</comment>
<name>A0AAE2YRV6_9PROT</name>
<evidence type="ECO:0000313" key="1">
    <source>
        <dbReference type="EMBL" id="MBU2789085.1"/>
    </source>
</evidence>
<dbReference type="AlphaFoldDB" id="A0AAE2YRV6"/>
<accession>A0AAE2YRV6</accession>
<sequence>MRTMRVALYYLPLADDPLWECGSRWLGWDSRTVCAVSRPHPQVPAGRAQAYGFHATIKAPMPLQGTLADLEAATRSLLQQHEPFRLPDLRLVLDDAFLSLRLTQSCPELHALADACVRELDSFRRPYNEEELQQRSRASYSERQRAQLRQWGYPHVFTDFVFHLTLSDAVPKPDAWLPQTQEFFSEVLLRPRFLRSLALLVQDDAKNPFRVIAEIPLGARG</sequence>
<keyword evidence="2" id="KW-1185">Reference proteome</keyword>
<dbReference type="EMBL" id="JAAXYO010000182">
    <property type="protein sequence ID" value="MBU2789085.1"/>
    <property type="molecule type" value="Genomic_DNA"/>
</dbReference>
<organism evidence="1 2">
    <name type="scientific">Igneacidithiobacillus copahuensis</name>
    <dbReference type="NCBI Taxonomy" id="2724909"/>
    <lineage>
        <taxon>Bacteria</taxon>
        <taxon>Pseudomonadati</taxon>
        <taxon>Pseudomonadota</taxon>
        <taxon>Acidithiobacillia</taxon>
        <taxon>Acidithiobacillales</taxon>
        <taxon>Acidithiobacillaceae</taxon>
        <taxon>Igneacidithiobacillus</taxon>
    </lineage>
</organism>
<reference evidence="1" key="1">
    <citation type="journal article" date="2021" name="ISME J.">
        <title>Genomic evolution of the class Acidithiobacillia: deep-branching Proteobacteria living in extreme acidic conditions.</title>
        <authorList>
            <person name="Moya-Beltran A."/>
            <person name="Beard S."/>
            <person name="Rojas-Villalobos C."/>
            <person name="Issotta F."/>
            <person name="Gallardo Y."/>
            <person name="Ulloa R."/>
            <person name="Giaveno A."/>
            <person name="Degli Esposti M."/>
            <person name="Johnson D.B."/>
            <person name="Quatrini R."/>
        </authorList>
    </citation>
    <scope>NUCLEOTIDE SEQUENCE</scope>
    <source>
        <strain evidence="1">VAN18-1</strain>
    </source>
</reference>
<dbReference type="Pfam" id="PF06299">
    <property type="entry name" value="DUF1045"/>
    <property type="match status" value="1"/>
</dbReference>
<proteinExistence type="predicted"/>
<protein>
    <submittedName>
        <fullName evidence="1">DUF1045 domain-containing protein</fullName>
    </submittedName>
</protein>
<evidence type="ECO:0000313" key="2">
    <source>
        <dbReference type="Proteomes" id="UP001197378"/>
    </source>
</evidence>
<dbReference type="Proteomes" id="UP001197378">
    <property type="component" value="Unassembled WGS sequence"/>
</dbReference>
<gene>
    <name evidence="1" type="ORF">HFQ13_12870</name>
</gene>